<dbReference type="GO" id="GO:0017004">
    <property type="term" value="P:cytochrome complex assembly"/>
    <property type="evidence" value="ECO:0007669"/>
    <property type="project" value="UniProtKB-UniRule"/>
</dbReference>
<dbReference type="GO" id="GO:0009512">
    <property type="term" value="C:cytochrome b6f complex"/>
    <property type="evidence" value="ECO:0007669"/>
    <property type="project" value="InterPro"/>
</dbReference>
<dbReference type="EMBL" id="KX619437">
    <property type="protein sequence ID" value="AOS86584.1"/>
    <property type="molecule type" value="Genomic_DNA"/>
</dbReference>
<reference evidence="9" key="1">
    <citation type="journal article" date="2016" name="Curr. Genet.">
        <title>Hoarding and horizontal transfer led to an expanded gene and intron repertoire in the plastid genome of the diatom, Toxarium undulatum (Bacillariophyta).</title>
        <authorList>
            <person name="Ruck E.C."/>
            <person name="Linard S.R."/>
            <person name="Nakov T."/>
            <person name="Theriot E.C."/>
            <person name="Alverson A.J."/>
        </authorList>
    </citation>
    <scope>NUCLEOTIDE SEQUENCE</scope>
    <source>
        <strain evidence="9">ECT3802</strain>
    </source>
</reference>
<accession>A0A1D8DCM9</accession>
<dbReference type="NCBIfam" id="NF001907">
    <property type="entry name" value="PRK00665.1"/>
    <property type="match status" value="1"/>
</dbReference>
<evidence type="ECO:0000313" key="9">
    <source>
        <dbReference type="EMBL" id="AOS86584.1"/>
    </source>
</evidence>
<keyword evidence="2 7" id="KW-0813">Transport</keyword>
<keyword evidence="5 7" id="KW-1133">Transmembrane helix</keyword>
<keyword evidence="3 7" id="KW-0812">Transmembrane</keyword>
<geneLocation type="chloroplast" evidence="9"/>
<comment type="similarity">
    <text evidence="7">Belongs to the PetG family.</text>
</comment>
<protein>
    <recommendedName>
        <fullName evidence="7">Cytochrome b6-f complex subunit 5</fullName>
    </recommendedName>
    <alternativeName>
        <fullName evidence="7">Cytochrome b6-f complex subunit PetG</fullName>
    </alternativeName>
    <alternativeName>
        <fullName evidence="7">Cytochrome b6-f complex subunit V</fullName>
    </alternativeName>
</protein>
<dbReference type="Pfam" id="PF02529">
    <property type="entry name" value="PetG"/>
    <property type="match status" value="1"/>
</dbReference>
<dbReference type="GO" id="GO:0009535">
    <property type="term" value="C:chloroplast thylakoid membrane"/>
    <property type="evidence" value="ECO:0007669"/>
    <property type="project" value="UniProtKB-SubCell"/>
</dbReference>
<evidence type="ECO:0000256" key="6">
    <source>
        <dbReference type="ARBA" id="ARBA00023136"/>
    </source>
</evidence>
<dbReference type="SUPFAM" id="SSF103446">
    <property type="entry name" value="PetG subunit of the cytochrome b6f complex"/>
    <property type="match status" value="1"/>
</dbReference>
<evidence type="ECO:0000256" key="2">
    <source>
        <dbReference type="ARBA" id="ARBA00022448"/>
    </source>
</evidence>
<evidence type="ECO:0000256" key="8">
    <source>
        <dbReference type="SAM" id="Phobius"/>
    </source>
</evidence>
<dbReference type="GO" id="GO:0015979">
    <property type="term" value="P:photosynthesis"/>
    <property type="evidence" value="ECO:0007669"/>
    <property type="project" value="UniProtKB-KW"/>
</dbReference>
<evidence type="ECO:0000256" key="7">
    <source>
        <dbReference type="HAMAP-Rule" id="MF_00432"/>
    </source>
</evidence>
<keyword evidence="6 7" id="KW-0472">Membrane</keyword>
<organism evidence="9">
    <name type="scientific">Toxarium undulatum</name>
    <dbReference type="NCBI Taxonomy" id="210620"/>
    <lineage>
        <taxon>Eukaryota</taxon>
        <taxon>Sar</taxon>
        <taxon>Stramenopiles</taxon>
        <taxon>Ochrophyta</taxon>
        <taxon>Bacillariophyta</taxon>
        <taxon>Mediophyceae</taxon>
        <taxon>Toxariales</taxon>
        <taxon>Toxariaceae</taxon>
        <taxon>Toxarium</taxon>
    </lineage>
</organism>
<dbReference type="PIRSF" id="PIRSF000034">
    <property type="entry name" value="Cyt_b6-f_V"/>
    <property type="match status" value="1"/>
</dbReference>
<evidence type="ECO:0000256" key="5">
    <source>
        <dbReference type="ARBA" id="ARBA00022989"/>
    </source>
</evidence>
<keyword evidence="4 7" id="KW-0249">Electron transport</keyword>
<comment type="function">
    <text evidence="7">Component of the cytochrome b6-f complex, which mediates electron transfer between photosystem II (PSII) and photosystem I (PSI), cyclic electron flow around PSI, and state transitions. PetG is required for either the stability or assembly of the cytochrome b6-f complex.</text>
</comment>
<keyword evidence="9" id="KW-0934">Plastid</keyword>
<evidence type="ECO:0000256" key="4">
    <source>
        <dbReference type="ARBA" id="ARBA00022982"/>
    </source>
</evidence>
<gene>
    <name evidence="7 9" type="primary">petG</name>
</gene>
<dbReference type="RefSeq" id="YP_009308841.1">
    <property type="nucleotide sequence ID" value="NC_031425.1"/>
</dbReference>
<dbReference type="InterPro" id="IPR036099">
    <property type="entry name" value="Cyt_6/f_cplx_su5_sf"/>
</dbReference>
<evidence type="ECO:0000256" key="3">
    <source>
        <dbReference type="ARBA" id="ARBA00022692"/>
    </source>
</evidence>
<proteinExistence type="inferred from homology"/>
<comment type="subunit">
    <text evidence="7">The 4 large subunits of the cytochrome b6-f complex are cytochrome b6, subunit IV (17 kDa polypeptide, PetD), cytochrome f and the Rieske protein, while the 4 small subunits are PetG, PetL, PetM and PetN. The complex functions as a dimer.</text>
</comment>
<evidence type="ECO:0000256" key="1">
    <source>
        <dbReference type="ARBA" id="ARBA00004167"/>
    </source>
</evidence>
<dbReference type="HAMAP" id="MF_00432">
    <property type="entry name" value="Cytb6_f_PetG"/>
    <property type="match status" value="1"/>
</dbReference>
<keyword evidence="9" id="KW-0150">Chloroplast</keyword>
<dbReference type="InterPro" id="IPR003683">
    <property type="entry name" value="Cyt_6/f_cplx_su5"/>
</dbReference>
<keyword evidence="7" id="KW-0602">Photosynthesis</keyword>
<feature type="transmembrane region" description="Helical" evidence="8">
    <location>
        <begin position="6"/>
        <end position="27"/>
    </location>
</feature>
<keyword evidence="7" id="KW-0793">Thylakoid</keyword>
<comment type="subcellular location">
    <subcellularLocation>
        <location evidence="1">Membrane</location>
        <topology evidence="1">Single-pass membrane protein</topology>
    </subcellularLocation>
    <subcellularLocation>
        <location evidence="7">Plastid</location>
        <location evidence="7">Chloroplast thylakoid membrane</location>
        <topology evidence="7">Single-pass membrane protein</topology>
    </subcellularLocation>
</comment>
<dbReference type="AlphaFoldDB" id="A0A1D8DCM9"/>
<dbReference type="GeneID" id="29293102"/>
<name>A0A1D8DCM9_9STRA</name>
<sequence>MVEPLLSGIVLGLVTVSAFGLFVAAYLQYRRGNQLEL</sequence>